<dbReference type="Proteomes" id="UP000251123">
    <property type="component" value="Unassembled WGS sequence"/>
</dbReference>
<dbReference type="EMBL" id="UASN01000013">
    <property type="protein sequence ID" value="SPX53947.1"/>
    <property type="molecule type" value="Genomic_DNA"/>
</dbReference>
<reference evidence="1 2" key="1">
    <citation type="submission" date="2018-06" db="EMBL/GenBank/DDBJ databases">
        <authorList>
            <consortium name="Pathogen Informatics"/>
            <person name="Doyle S."/>
        </authorList>
    </citation>
    <scope>NUCLEOTIDE SEQUENCE [LARGE SCALE GENOMIC DNA]</scope>
    <source>
        <strain evidence="1 2">NCTC9601</strain>
    </source>
</reference>
<dbReference type="SUPFAM" id="SSF160719">
    <property type="entry name" value="gpW/gp25-like"/>
    <property type="match status" value="1"/>
</dbReference>
<organism evidence="1 2">
    <name type="scientific">Klebsiella pneumoniae</name>
    <dbReference type="NCBI Taxonomy" id="573"/>
    <lineage>
        <taxon>Bacteria</taxon>
        <taxon>Pseudomonadati</taxon>
        <taxon>Pseudomonadota</taxon>
        <taxon>Gammaproteobacteria</taxon>
        <taxon>Enterobacterales</taxon>
        <taxon>Enterobacteriaceae</taxon>
        <taxon>Klebsiella/Raoultella group</taxon>
        <taxon>Klebsiella</taxon>
        <taxon>Klebsiella pneumoniae complex</taxon>
    </lineage>
</organism>
<protein>
    <submittedName>
        <fullName evidence="1">Type VI secretion system lysozyme-like protein</fullName>
    </submittedName>
</protein>
<dbReference type="AlphaFoldDB" id="A0A2X1QQB9"/>
<proteinExistence type="predicted"/>
<sequence length="108" mass="11483">MPRPSLYDILYGNFAGGLDLNTVSETDQVILSVLDNMQRILNCRAGTLAHLPDYGLPDMTAVLQGMPASAHQLMSTLSAVVAEIRTAPAADRGGDARSACARRTALCH</sequence>
<accession>A0A2X1QQB9</accession>
<name>A0A2X1QQB9_KLEPN</name>
<evidence type="ECO:0000313" key="2">
    <source>
        <dbReference type="Proteomes" id="UP000251123"/>
    </source>
</evidence>
<gene>
    <name evidence="1" type="ORF">NCTC9601_01080</name>
</gene>
<evidence type="ECO:0000313" key="1">
    <source>
        <dbReference type="EMBL" id="SPX53947.1"/>
    </source>
</evidence>